<accession>A0A8D7FGU3</accession>
<gene>
    <name evidence="1" type="ORF">GSMUA_315440.1</name>
</gene>
<sequence>MASDSDVSWAKIYRINIDLLNPLRREAQTQASRSISQLLLQGGCEMSRMLQPTRRLCCGLRKLPDRSAPADWRACKAHRGPLFPTKRRSSLSVRFSSFLLVNL</sequence>
<organism evidence="1">
    <name type="scientific">Musa acuminata subsp. malaccensis</name>
    <name type="common">Wild banana</name>
    <name type="synonym">Musa malaccensis</name>
    <dbReference type="NCBI Taxonomy" id="214687"/>
    <lineage>
        <taxon>Eukaryota</taxon>
        <taxon>Viridiplantae</taxon>
        <taxon>Streptophyta</taxon>
        <taxon>Embryophyta</taxon>
        <taxon>Tracheophyta</taxon>
        <taxon>Spermatophyta</taxon>
        <taxon>Magnoliopsida</taxon>
        <taxon>Liliopsida</taxon>
        <taxon>Zingiberales</taxon>
        <taxon>Musaceae</taxon>
        <taxon>Musa</taxon>
    </lineage>
</organism>
<reference evidence="1" key="1">
    <citation type="submission" date="2021-03" db="EMBL/GenBank/DDBJ databases">
        <authorList>
            <consortium name="Genoscope - CEA"/>
            <person name="William W."/>
        </authorList>
    </citation>
    <scope>NUCLEOTIDE SEQUENCE</scope>
    <source>
        <strain evidence="1">Doubled-haploid Pahang</strain>
    </source>
</reference>
<dbReference type="AlphaFoldDB" id="A0A8D7FGU3"/>
<name>A0A8D7FGU3_MUSAM</name>
<dbReference type="EMBL" id="HG996476">
    <property type="protein sequence ID" value="CAG1853318.1"/>
    <property type="molecule type" value="Genomic_DNA"/>
</dbReference>
<protein>
    <submittedName>
        <fullName evidence="1">(wild Malaysian banana) hypothetical protein</fullName>
    </submittedName>
</protein>
<evidence type="ECO:0000313" key="1">
    <source>
        <dbReference type="EMBL" id="CAG1853318.1"/>
    </source>
</evidence>
<proteinExistence type="predicted"/>